<evidence type="ECO:0000259" key="2">
    <source>
        <dbReference type="Pfam" id="PF12776"/>
    </source>
</evidence>
<dbReference type="InterPro" id="IPR024752">
    <property type="entry name" value="Myb/SANT-like_dom"/>
</dbReference>
<feature type="compositionally biased region" description="Polar residues" evidence="1">
    <location>
        <begin position="154"/>
        <end position="173"/>
    </location>
</feature>
<keyword evidence="4" id="KW-1185">Reference proteome</keyword>
<organism evidence="3">
    <name type="scientific">Salvia splendens</name>
    <name type="common">Scarlet sage</name>
    <dbReference type="NCBI Taxonomy" id="180675"/>
    <lineage>
        <taxon>Eukaryota</taxon>
        <taxon>Viridiplantae</taxon>
        <taxon>Streptophyta</taxon>
        <taxon>Embryophyta</taxon>
        <taxon>Tracheophyta</taxon>
        <taxon>Spermatophyta</taxon>
        <taxon>Magnoliopsida</taxon>
        <taxon>eudicotyledons</taxon>
        <taxon>Gunneridae</taxon>
        <taxon>Pentapetalae</taxon>
        <taxon>asterids</taxon>
        <taxon>lamiids</taxon>
        <taxon>Lamiales</taxon>
        <taxon>Lamiaceae</taxon>
        <taxon>Nepetoideae</taxon>
        <taxon>Mentheae</taxon>
        <taxon>Salviinae</taxon>
        <taxon>Salvia</taxon>
        <taxon>Salvia subgen. Calosphace</taxon>
        <taxon>core Calosphace</taxon>
    </lineage>
</organism>
<gene>
    <name evidence="3" type="ORF">SASPL_133082</name>
</gene>
<proteinExistence type="predicted"/>
<accession>A0A8X8ZHR6</accession>
<dbReference type="Pfam" id="PF12776">
    <property type="entry name" value="Myb_DNA-bind_3"/>
    <property type="match status" value="1"/>
</dbReference>
<protein>
    <recommendedName>
        <fullName evidence="2">Myb/SANT-like domain-containing protein</fullName>
    </recommendedName>
</protein>
<feature type="domain" description="Myb/SANT-like" evidence="2">
    <location>
        <begin position="13"/>
        <end position="84"/>
    </location>
</feature>
<dbReference type="AlphaFoldDB" id="A0A8X8ZHR6"/>
<dbReference type="PANTHER" id="PTHR46929:SF3">
    <property type="entry name" value="MYB_SANT-LIKE DOMAIN-CONTAINING PROTEIN"/>
    <property type="match status" value="1"/>
</dbReference>
<comment type="caution">
    <text evidence="3">The sequence shown here is derived from an EMBL/GenBank/DDBJ whole genome shotgun (WGS) entry which is preliminary data.</text>
</comment>
<evidence type="ECO:0000313" key="4">
    <source>
        <dbReference type="Proteomes" id="UP000298416"/>
    </source>
</evidence>
<reference evidence="3" key="2">
    <citation type="submission" date="2020-08" db="EMBL/GenBank/DDBJ databases">
        <title>Plant Genome Project.</title>
        <authorList>
            <person name="Zhang R.-G."/>
        </authorList>
    </citation>
    <scope>NUCLEOTIDE SEQUENCE</scope>
    <source>
        <strain evidence="3">Huo1</strain>
        <tissue evidence="3">Leaf</tissue>
    </source>
</reference>
<dbReference type="Proteomes" id="UP000298416">
    <property type="component" value="Unassembled WGS sequence"/>
</dbReference>
<sequence>MLECLLKLKAETHWSHHYFPSWFMLTVAQELQSKVGVVFTKHDLHDRAALMKQRYTTFKAIFRYRGVWWDFPTKSIVALEDVWVKILEENPFVGAFYHKEEPAYSELACLFGLEDVKVEGAKEVIVISETIEALPNEEINKTILSDQEDEVNSPAVSSSTTTTKLPTESRPQS</sequence>
<dbReference type="EMBL" id="PNBA02000012">
    <property type="protein sequence ID" value="KAG6405492.1"/>
    <property type="molecule type" value="Genomic_DNA"/>
</dbReference>
<dbReference type="PANTHER" id="PTHR46929">
    <property type="entry name" value="EXPRESSED PROTEIN"/>
    <property type="match status" value="1"/>
</dbReference>
<evidence type="ECO:0000313" key="3">
    <source>
        <dbReference type="EMBL" id="KAG6405492.1"/>
    </source>
</evidence>
<name>A0A8X8ZHR6_SALSN</name>
<feature type="region of interest" description="Disordered" evidence="1">
    <location>
        <begin position="142"/>
        <end position="173"/>
    </location>
</feature>
<evidence type="ECO:0000256" key="1">
    <source>
        <dbReference type="SAM" id="MobiDB-lite"/>
    </source>
</evidence>
<reference evidence="3" key="1">
    <citation type="submission" date="2018-01" db="EMBL/GenBank/DDBJ databases">
        <authorList>
            <person name="Mao J.F."/>
        </authorList>
    </citation>
    <scope>NUCLEOTIDE SEQUENCE</scope>
    <source>
        <strain evidence="3">Huo1</strain>
        <tissue evidence="3">Leaf</tissue>
    </source>
</reference>